<dbReference type="AlphaFoldDB" id="A0A4Y2JUM8"/>
<organism evidence="1 2">
    <name type="scientific">Araneus ventricosus</name>
    <name type="common">Orbweaver spider</name>
    <name type="synonym">Epeira ventricosa</name>
    <dbReference type="NCBI Taxonomy" id="182803"/>
    <lineage>
        <taxon>Eukaryota</taxon>
        <taxon>Metazoa</taxon>
        <taxon>Ecdysozoa</taxon>
        <taxon>Arthropoda</taxon>
        <taxon>Chelicerata</taxon>
        <taxon>Arachnida</taxon>
        <taxon>Araneae</taxon>
        <taxon>Araneomorphae</taxon>
        <taxon>Entelegynae</taxon>
        <taxon>Araneoidea</taxon>
        <taxon>Araneidae</taxon>
        <taxon>Araneus</taxon>
    </lineage>
</organism>
<dbReference type="PANTHER" id="PTHR12153:SF15">
    <property type="entry name" value="PROTEIN ADENYLYLTRANSFERASE SELO, MITOCHONDRIAL"/>
    <property type="match status" value="1"/>
</dbReference>
<reference evidence="1 2" key="1">
    <citation type="journal article" date="2019" name="Sci. Rep.">
        <title>Orb-weaving spider Araneus ventricosus genome elucidates the spidroin gene catalogue.</title>
        <authorList>
            <person name="Kono N."/>
            <person name="Nakamura H."/>
            <person name="Ohtoshi R."/>
            <person name="Moran D.A.P."/>
            <person name="Shinohara A."/>
            <person name="Yoshida Y."/>
            <person name="Fujiwara M."/>
            <person name="Mori M."/>
            <person name="Tomita M."/>
            <person name="Arakawa K."/>
        </authorList>
    </citation>
    <scope>NUCLEOTIDE SEQUENCE [LARGE SCALE GENOMIC DNA]</scope>
</reference>
<dbReference type="PANTHER" id="PTHR12153">
    <property type="entry name" value="SELENOPROTEIN O"/>
    <property type="match status" value="1"/>
</dbReference>
<dbReference type="OrthoDB" id="10254721at2759"/>
<dbReference type="EMBL" id="BGPR01003878">
    <property type="protein sequence ID" value="GBM93495.1"/>
    <property type="molecule type" value="Genomic_DNA"/>
</dbReference>
<evidence type="ECO:0000313" key="1">
    <source>
        <dbReference type="EMBL" id="GBM93495.1"/>
    </source>
</evidence>
<keyword evidence="2" id="KW-1185">Reference proteome</keyword>
<name>A0A4Y2JUM8_ARAVE</name>
<gene>
    <name evidence="1" type="primary">SELENOO</name>
    <name evidence="1" type="ORF">AVEN_274823_1</name>
</gene>
<accession>A0A4Y2JUM8</accession>
<proteinExistence type="predicted"/>
<protein>
    <submittedName>
        <fullName evidence="1">Selenoprotein O</fullName>
    </submittedName>
</protein>
<dbReference type="Proteomes" id="UP000499080">
    <property type="component" value="Unassembled WGS sequence"/>
</dbReference>
<comment type="caution">
    <text evidence="1">The sequence shown here is derived from an EMBL/GenBank/DDBJ whole genome shotgun (WGS) entry which is preliminary data.</text>
</comment>
<evidence type="ECO:0000313" key="2">
    <source>
        <dbReference type="Proteomes" id="UP000499080"/>
    </source>
</evidence>
<sequence>MTEESKIANDQRIWDKWLNKYKIRLEKDIEAYAGDAINYNKERINVMKTNNPRFILRNYIAQEAIEKAENGDYSSVRRLVKLLEKPYDQCYTEAINEETVNMRTEEDSCSAAESSEASTDSLCHDIYDKPPSSAFSLRVT</sequence>